<proteinExistence type="predicted"/>
<gene>
    <name evidence="2" type="ORF">JHK64_00240</name>
</gene>
<accession>A0A934P8Q8</accession>
<dbReference type="EMBL" id="JAENBP010000001">
    <property type="protein sequence ID" value="MBJ8349056.1"/>
    <property type="molecule type" value="Genomic_DNA"/>
</dbReference>
<dbReference type="Proteomes" id="UP000644875">
    <property type="component" value="Unassembled WGS sequence"/>
</dbReference>
<dbReference type="RefSeq" id="WP_199566988.1">
    <property type="nucleotide sequence ID" value="NZ_JAENBP010000001.1"/>
</dbReference>
<keyword evidence="1" id="KW-0812">Transmembrane</keyword>
<sequence length="430" mass="49289">MFERLKLWYYNHKTWIYNTQYILYSIVLVTIVMLIDLGHFNVRDYIPAIFYTKVSLAKTILATLAGAQLTITTFTFSTILSVMSNYMSNFSPRVVENFVDTKITMKVLGIFFGGFFYSITALVFMRDVLEDQQVIAGFVSVVYAIVSMIYFIIFVQNVIRSSKSENLLSDIYTVTLSVIEKELDKREEYQGFFSDIETQSIQLYPNANGFLSVINFGEISDLLKDHNAELIVDCKIGDFINEEKPLAHINKAESTTFDDDLMSKIADCFILSENKVYENDYRHGIDKIEEIAVRALSPGVNDPNTAIQCIHKISLLLVPISKTVNNHIIVQENANAKIAYTAYTFEEDLYHSFNQIINYGKEDIDVMYTVLEGLETLYYSAVATNKKAVLDLVKDMYEHIIPKPSGQLNQERLDYIYQRILTKSQEITEA</sequence>
<feature type="transmembrane region" description="Helical" evidence="1">
    <location>
        <begin position="60"/>
        <end position="82"/>
    </location>
</feature>
<dbReference type="AlphaFoldDB" id="A0A934P8Q8"/>
<dbReference type="InterPro" id="IPR018723">
    <property type="entry name" value="DUF2254_membrane"/>
</dbReference>
<reference evidence="2 3" key="1">
    <citation type="journal article" date="2021" name="Int. J. Syst. Evol. Microbiol.">
        <title>Streptococcus vicugnae sp. nov., isolated from faeces of alpacas (Vicugna pacos) and cattle (Bos taurus), Streptococcus zalophi sp. nov., and Streptococcus pacificus sp. nov., isolated from respiratory tract of California sea lions (Zalophus californianus).</title>
        <authorList>
            <person name="Volokhov D.V."/>
            <person name="Zagorodnyaya T.A."/>
            <person name="Shen Z."/>
            <person name="Blom J."/>
            <person name="Furtak V.A."/>
            <person name="Eisenberg T."/>
            <person name="Fan P."/>
            <person name="Jeong K.C."/>
            <person name="Gao Y."/>
            <person name="Zhang S."/>
            <person name="Amselle M."/>
        </authorList>
    </citation>
    <scope>NUCLEOTIDE SEQUENCE [LARGE SCALE GENOMIC DNA]</scope>
    <source>
        <strain evidence="3">CSL7508-lung</strain>
    </source>
</reference>
<organism evidence="2 3">
    <name type="scientific">Streptococcus zalophi</name>
    <dbReference type="NCBI Taxonomy" id="640031"/>
    <lineage>
        <taxon>Bacteria</taxon>
        <taxon>Bacillati</taxon>
        <taxon>Bacillota</taxon>
        <taxon>Bacilli</taxon>
        <taxon>Lactobacillales</taxon>
        <taxon>Streptococcaceae</taxon>
        <taxon>Streptococcus</taxon>
    </lineage>
</organism>
<keyword evidence="1" id="KW-1133">Transmembrane helix</keyword>
<name>A0A934P8Q8_9STRE</name>
<feature type="transmembrane region" description="Helical" evidence="1">
    <location>
        <begin position="21"/>
        <end position="40"/>
    </location>
</feature>
<keyword evidence="3" id="KW-1185">Reference proteome</keyword>
<evidence type="ECO:0000313" key="2">
    <source>
        <dbReference type="EMBL" id="MBJ8349056.1"/>
    </source>
</evidence>
<feature type="transmembrane region" description="Helical" evidence="1">
    <location>
        <begin position="103"/>
        <end position="123"/>
    </location>
</feature>
<protein>
    <submittedName>
        <fullName evidence="2">DUF2254 domain-containing protein</fullName>
    </submittedName>
</protein>
<feature type="transmembrane region" description="Helical" evidence="1">
    <location>
        <begin position="135"/>
        <end position="155"/>
    </location>
</feature>
<comment type="caution">
    <text evidence="2">The sequence shown here is derived from an EMBL/GenBank/DDBJ whole genome shotgun (WGS) entry which is preliminary data.</text>
</comment>
<evidence type="ECO:0000256" key="1">
    <source>
        <dbReference type="SAM" id="Phobius"/>
    </source>
</evidence>
<dbReference type="Pfam" id="PF10011">
    <property type="entry name" value="DUF2254"/>
    <property type="match status" value="1"/>
</dbReference>
<keyword evidence="1" id="KW-0472">Membrane</keyword>
<evidence type="ECO:0000313" key="3">
    <source>
        <dbReference type="Proteomes" id="UP000644875"/>
    </source>
</evidence>